<comment type="caution">
    <text evidence="4">The sequence shown here is derived from an EMBL/GenBank/DDBJ whole genome shotgun (WGS) entry which is preliminary data.</text>
</comment>
<dbReference type="AlphaFoldDB" id="A0A2U1NJS8"/>
<proteinExistence type="predicted"/>
<feature type="transmembrane region" description="Helical" evidence="2">
    <location>
        <begin position="546"/>
        <end position="571"/>
    </location>
</feature>
<keyword evidence="2" id="KW-0472">Membrane</keyword>
<dbReference type="PANTHER" id="PTHR24177">
    <property type="entry name" value="CASKIN"/>
    <property type="match status" value="1"/>
</dbReference>
<dbReference type="GO" id="GO:0016020">
    <property type="term" value="C:membrane"/>
    <property type="evidence" value="ECO:0007669"/>
    <property type="project" value="TreeGrafter"/>
</dbReference>
<feature type="transmembrane region" description="Helical" evidence="2">
    <location>
        <begin position="462"/>
        <end position="485"/>
    </location>
</feature>
<dbReference type="SUPFAM" id="SSF48403">
    <property type="entry name" value="Ankyrin repeat"/>
    <property type="match status" value="1"/>
</dbReference>
<dbReference type="SMART" id="SM00248">
    <property type="entry name" value="ANK"/>
    <property type="match status" value="5"/>
</dbReference>
<dbReference type="PANTHER" id="PTHR24177:SF472">
    <property type="entry name" value="PGG DOMAIN-CONTAINING PROTEIN"/>
    <property type="match status" value="1"/>
</dbReference>
<keyword evidence="5" id="KW-1185">Reference proteome</keyword>
<feature type="transmembrane region" description="Helical" evidence="2">
    <location>
        <begin position="505"/>
        <end position="526"/>
    </location>
</feature>
<feature type="domain" description="PGG" evidence="3">
    <location>
        <begin position="454"/>
        <end position="570"/>
    </location>
</feature>
<dbReference type="OrthoDB" id="1930691at2759"/>
<feature type="compositionally biased region" description="Gly residues" evidence="1">
    <location>
        <begin position="945"/>
        <end position="982"/>
    </location>
</feature>
<feature type="transmembrane region" description="Helical" evidence="2">
    <location>
        <begin position="577"/>
        <end position="595"/>
    </location>
</feature>
<dbReference type="InterPro" id="IPR036770">
    <property type="entry name" value="Ankyrin_rpt-contain_sf"/>
</dbReference>
<dbReference type="Pfam" id="PF12796">
    <property type="entry name" value="Ank_2"/>
    <property type="match status" value="1"/>
</dbReference>
<evidence type="ECO:0000313" key="5">
    <source>
        <dbReference type="Proteomes" id="UP000245207"/>
    </source>
</evidence>
<feature type="compositionally biased region" description="Acidic residues" evidence="1">
    <location>
        <begin position="755"/>
        <end position="776"/>
    </location>
</feature>
<evidence type="ECO:0000256" key="1">
    <source>
        <dbReference type="SAM" id="MobiDB-lite"/>
    </source>
</evidence>
<accession>A0A2U1NJS8</accession>
<dbReference type="Gene3D" id="1.25.40.20">
    <property type="entry name" value="Ankyrin repeat-containing domain"/>
    <property type="match status" value="2"/>
</dbReference>
<keyword evidence="2" id="KW-0812">Transmembrane</keyword>
<organism evidence="4 5">
    <name type="scientific">Artemisia annua</name>
    <name type="common">Sweet wormwood</name>
    <dbReference type="NCBI Taxonomy" id="35608"/>
    <lineage>
        <taxon>Eukaryota</taxon>
        <taxon>Viridiplantae</taxon>
        <taxon>Streptophyta</taxon>
        <taxon>Embryophyta</taxon>
        <taxon>Tracheophyta</taxon>
        <taxon>Spermatophyta</taxon>
        <taxon>Magnoliopsida</taxon>
        <taxon>eudicotyledons</taxon>
        <taxon>Gunneridae</taxon>
        <taxon>Pentapetalae</taxon>
        <taxon>asterids</taxon>
        <taxon>campanulids</taxon>
        <taxon>Asterales</taxon>
        <taxon>Asteraceae</taxon>
        <taxon>Asteroideae</taxon>
        <taxon>Anthemideae</taxon>
        <taxon>Artemisiinae</taxon>
        <taxon>Artemisia</taxon>
    </lineage>
</organism>
<dbReference type="Pfam" id="PF13962">
    <property type="entry name" value="PGG"/>
    <property type="match status" value="1"/>
</dbReference>
<name>A0A2U1NJS8_ARTAN</name>
<dbReference type="InterPro" id="IPR002110">
    <property type="entry name" value="Ankyrin_rpt"/>
</dbReference>
<feature type="compositionally biased region" description="Basic residues" evidence="1">
    <location>
        <begin position="795"/>
        <end position="805"/>
    </location>
</feature>
<dbReference type="EMBL" id="PKPP01002693">
    <property type="protein sequence ID" value="PWA73710.1"/>
    <property type="molecule type" value="Genomic_DNA"/>
</dbReference>
<dbReference type="STRING" id="35608.A0A2U1NJS8"/>
<reference evidence="4 5" key="1">
    <citation type="journal article" date="2018" name="Mol. Plant">
        <title>The genome of Artemisia annua provides insight into the evolution of Asteraceae family and artemisinin biosynthesis.</title>
        <authorList>
            <person name="Shen Q."/>
            <person name="Zhang L."/>
            <person name="Liao Z."/>
            <person name="Wang S."/>
            <person name="Yan T."/>
            <person name="Shi P."/>
            <person name="Liu M."/>
            <person name="Fu X."/>
            <person name="Pan Q."/>
            <person name="Wang Y."/>
            <person name="Lv Z."/>
            <person name="Lu X."/>
            <person name="Zhang F."/>
            <person name="Jiang W."/>
            <person name="Ma Y."/>
            <person name="Chen M."/>
            <person name="Hao X."/>
            <person name="Li L."/>
            <person name="Tang Y."/>
            <person name="Lv G."/>
            <person name="Zhou Y."/>
            <person name="Sun X."/>
            <person name="Brodelius P.E."/>
            <person name="Rose J.K.C."/>
            <person name="Tang K."/>
        </authorList>
    </citation>
    <scope>NUCLEOTIDE SEQUENCE [LARGE SCALE GENOMIC DNA]</scope>
    <source>
        <strain evidence="5">cv. Huhao1</strain>
        <tissue evidence="4">Leaf</tissue>
    </source>
</reference>
<evidence type="ECO:0000259" key="3">
    <source>
        <dbReference type="Pfam" id="PF13962"/>
    </source>
</evidence>
<protein>
    <submittedName>
        <fullName evidence="4">Ankyrin repeat-containing domain, PGG domain protein</fullName>
    </submittedName>
</protein>
<keyword evidence="2" id="KW-1133">Transmembrane helix</keyword>
<feature type="compositionally biased region" description="Low complexity" evidence="1">
    <location>
        <begin position="877"/>
        <end position="888"/>
    </location>
</feature>
<evidence type="ECO:0000313" key="4">
    <source>
        <dbReference type="EMBL" id="PWA73710.1"/>
    </source>
</evidence>
<feature type="compositionally biased region" description="Basic and acidic residues" evidence="1">
    <location>
        <begin position="848"/>
        <end position="859"/>
    </location>
</feature>
<dbReference type="Proteomes" id="UP000245207">
    <property type="component" value="Unassembled WGS sequence"/>
</dbReference>
<feature type="region of interest" description="Disordered" evidence="1">
    <location>
        <begin position="846"/>
        <end position="897"/>
    </location>
</feature>
<sequence>MQMQQQPQHVIAIPVSQNAYPAGPPPPNLPRRDLLDGPVEYYYEICVPLYEAAMKADWKAAKAIIDSYPHLKLVSCSITTNGETTLHIATSANKNKKVEMFVENLVGLMKKEDLALQNEGYNTALYLAAAVGNKKTVKIMLEKNRDLLTIRGTDGQFMPLYMAALYGYHDVVKYLYNESNDLNDAGWTPQNRGELLERCVENNMFDVALGILVKHQGLANNGSILGALARKSDAFYETKSNTIKRTFSSACDAIGLKVKVSEKKSDALAILKIILNNLKTKPMDEIYDILRGPPHQSRIAGSPDAKITYPSRVMFIAAQEGNTKFIVELIRLYPDLIWMVNDQGLSIFHIAVENRHEGIYNLLYEIGTMRNNITVLRDEHRNNILHLVGQPANRKRFQNAPGVALQMQQELLWFQEVESITPHYYRNQKNKDGLTPHDLFTLKHKDLVKDGEIWMKEIAQQCMVVAALIATMVFTAAFTVPGGYAQSNDKNNGIPVFYSKAAFKVFVVADAISLFSSSASILHMFLSIFTSRYAEHDFLESLPKKLIVGLTYLFLSIITMIIAFSVSFFVLYHNSLLWMPILICLIAVIPLTRIVKLQYFLFFDVFSSTYGSRMIPGPNGIELDVWNDGIFKEDPLRYEDGVILHAYIARLSLKDLIEHVKRMYDLARLFGKLEVYLDHTNLDFSKYLAITDPGTPTSKYRATDKKKAEQEVEIDVGIATASDTVKGKASVVDKGKESVSDLAVATTNASASASDSDDSNYADNGMLEESDSDDSEFSDKSVDYLSAGEEELIQHRTRKASRVKTKATPVPDMTANPSTSRPRGGDKSEPLKTDILHMIKAHIGGCKPQRDNVETDTDHVPPPSSTNVSNTFGGVGSSVRGTSGDVRGSSGGDIGDLQSAFRKVSGVQFTTRGAPRGSGQQQSTNRGFAYWFGEERVGQASGQASGQGSGQGSSGQGSGQATGQGSGHGGGQASGQATGHGS</sequence>
<feature type="region of interest" description="Disordered" evidence="1">
    <location>
        <begin position="746"/>
        <end position="829"/>
    </location>
</feature>
<dbReference type="InterPro" id="IPR026961">
    <property type="entry name" value="PGG_dom"/>
</dbReference>
<gene>
    <name evidence="4" type="ORF">CTI12_AA260110</name>
</gene>
<evidence type="ECO:0000256" key="2">
    <source>
        <dbReference type="SAM" id="Phobius"/>
    </source>
</evidence>
<feature type="region of interest" description="Disordered" evidence="1">
    <location>
        <begin position="931"/>
        <end position="982"/>
    </location>
</feature>